<organism evidence="2 3">
    <name type="scientific">Pseudomonas mangrovi</name>
    <dbReference type="NCBI Taxonomy" id="2161748"/>
    <lineage>
        <taxon>Bacteria</taxon>
        <taxon>Pseudomonadati</taxon>
        <taxon>Pseudomonadota</taxon>
        <taxon>Gammaproteobacteria</taxon>
        <taxon>Pseudomonadales</taxon>
        <taxon>Pseudomonadaceae</taxon>
        <taxon>Pseudomonas</taxon>
    </lineage>
</organism>
<dbReference type="Proteomes" id="UP000244064">
    <property type="component" value="Unassembled WGS sequence"/>
</dbReference>
<protein>
    <submittedName>
        <fullName evidence="2">TIGR00341 family protein</fullName>
    </submittedName>
</protein>
<comment type="caution">
    <text evidence="2">The sequence shown here is derived from an EMBL/GenBank/DDBJ whole genome shotgun (WGS) entry which is preliminary data.</text>
</comment>
<dbReference type="OrthoDB" id="9790659at2"/>
<dbReference type="PANTHER" id="PTHR20992">
    <property type="entry name" value="AT15442P-RELATED"/>
    <property type="match status" value="1"/>
</dbReference>
<dbReference type="InterPro" id="IPR005240">
    <property type="entry name" value="DUF389"/>
</dbReference>
<dbReference type="Gene3D" id="2.60.200.40">
    <property type="match status" value="1"/>
</dbReference>
<keyword evidence="3" id="KW-1185">Reference proteome</keyword>
<dbReference type="AlphaFoldDB" id="A0A2T5PAN9"/>
<keyword evidence="1" id="KW-0472">Membrane</keyword>
<feature type="transmembrane region" description="Helical" evidence="1">
    <location>
        <begin position="383"/>
        <end position="403"/>
    </location>
</feature>
<dbReference type="RefSeq" id="WP_108106710.1">
    <property type="nucleotide sequence ID" value="NZ_QASN01000014.1"/>
</dbReference>
<feature type="transmembrane region" description="Helical" evidence="1">
    <location>
        <begin position="508"/>
        <end position="532"/>
    </location>
</feature>
<feature type="transmembrane region" description="Helical" evidence="1">
    <location>
        <begin position="544"/>
        <end position="562"/>
    </location>
</feature>
<feature type="transmembrane region" description="Helical" evidence="1">
    <location>
        <begin position="359"/>
        <end position="377"/>
    </location>
</feature>
<sequence>MNTEVPVVTESTVDTAPAPVWILLYEPEDEQEVHARVLPSFAASSEAQVWPRDERLPDLPRGTRVATWLCDAALKQVIPEAGRQGWVIGLLPHPQMPNARFGFGIASRLEQAQEDLSQLQMDVDLLYCNDEPVFNAVLAGDSYSLKPARDPGEGLWRRLRRFVRLMPALNRLRLRPFRLETQKEKVIETAALGIVAVEHGRSNPLSRRLLEDSSVNDGMLHALVLAPRSVMEFLRFLLASVLLPARQSNALPPFVGHIKSQRLRVSNGSPFDYVVDGVPGNGCELELRVEQKAFSLVPGRYLSIGKASGKESFRTESLPVGEARKALVAYPMPWIHHAATEEFRDLFLVLRDNARASQVFLTLMVLATLLACVGLFAGSAPVIIGAMILAPLMSPIISLAMGVLRQDERLMTESFRTLCVGIGLALLCATLLTLLVPLQTLNNEISARLQPTLLDLAVAVISGVAGAYAHARAEVAKSLAGVAIAVALVPPLAVTGMGLGWLDWHVFSGAFLLFLTNLAGIVLAAALTFLALGYSPFSRARRGLLLSLMLVIMVSVPLALGFQRMVDEHRVQRTLDGWDVAGVTLQDVSVRPGEPMHLQLRVLSPRPLTETDLDAIKQAIEERLRRSVRLEVVIAILR</sequence>
<dbReference type="PANTHER" id="PTHR20992:SF9">
    <property type="entry name" value="AT15442P-RELATED"/>
    <property type="match status" value="1"/>
</dbReference>
<evidence type="ECO:0000313" key="2">
    <source>
        <dbReference type="EMBL" id="PTU74808.1"/>
    </source>
</evidence>
<feature type="transmembrane region" description="Helical" evidence="1">
    <location>
        <begin position="449"/>
        <end position="469"/>
    </location>
</feature>
<dbReference type="Pfam" id="PF04087">
    <property type="entry name" value="DUF389"/>
    <property type="match status" value="1"/>
</dbReference>
<accession>A0A2T5PAN9</accession>
<evidence type="ECO:0000313" key="3">
    <source>
        <dbReference type="Proteomes" id="UP000244064"/>
    </source>
</evidence>
<reference evidence="2 3" key="1">
    <citation type="submission" date="2018-04" db="EMBL/GenBank/DDBJ databases">
        <title>Pseudomonas sp. nov., isolated from mangrove soil.</title>
        <authorList>
            <person name="Chen C."/>
        </authorList>
    </citation>
    <scope>NUCLEOTIDE SEQUENCE [LARGE SCALE GENOMIC DNA]</scope>
    <source>
        <strain evidence="2 3">TC-11</strain>
    </source>
</reference>
<dbReference type="EMBL" id="QASN01000014">
    <property type="protein sequence ID" value="PTU74808.1"/>
    <property type="molecule type" value="Genomic_DNA"/>
</dbReference>
<evidence type="ECO:0000256" key="1">
    <source>
        <dbReference type="SAM" id="Phobius"/>
    </source>
</evidence>
<gene>
    <name evidence="2" type="ORF">DBO85_07865</name>
</gene>
<proteinExistence type="predicted"/>
<keyword evidence="1" id="KW-0812">Transmembrane</keyword>
<dbReference type="NCBIfam" id="TIGR00341">
    <property type="entry name" value="TIGR00341 family protein"/>
    <property type="match status" value="1"/>
</dbReference>
<dbReference type="InterPro" id="IPR016064">
    <property type="entry name" value="NAD/diacylglycerol_kinase_sf"/>
</dbReference>
<feature type="transmembrane region" description="Helical" evidence="1">
    <location>
        <begin position="481"/>
        <end position="502"/>
    </location>
</feature>
<name>A0A2T5PAN9_9PSED</name>
<dbReference type="SUPFAM" id="SSF111331">
    <property type="entry name" value="NAD kinase/diacylglycerol kinase-like"/>
    <property type="match status" value="1"/>
</dbReference>
<keyword evidence="1" id="KW-1133">Transmembrane helix</keyword>
<feature type="transmembrane region" description="Helical" evidence="1">
    <location>
        <begin position="415"/>
        <end position="437"/>
    </location>
</feature>